<dbReference type="EMBL" id="OV121140">
    <property type="protein sequence ID" value="CAH0563779.1"/>
    <property type="molecule type" value="Genomic_DNA"/>
</dbReference>
<dbReference type="GO" id="GO:0035721">
    <property type="term" value="P:intraciliary retrograde transport"/>
    <property type="evidence" value="ECO:0007669"/>
    <property type="project" value="TreeGrafter"/>
</dbReference>
<dbReference type="InterPro" id="IPR015943">
    <property type="entry name" value="WD40/YVTN_repeat-like_dom_sf"/>
</dbReference>
<evidence type="ECO:0000259" key="11">
    <source>
        <dbReference type="Pfam" id="PF24762"/>
    </source>
</evidence>
<dbReference type="Gene3D" id="2.130.10.10">
    <property type="entry name" value="YVTN repeat-like/Quinoprotein amine dehydrogenase"/>
    <property type="match status" value="2"/>
</dbReference>
<dbReference type="Proteomes" id="UP001154078">
    <property type="component" value="Chromosome 9"/>
</dbReference>
<organism evidence="12 13">
    <name type="scientific">Brassicogethes aeneus</name>
    <name type="common">Rape pollen beetle</name>
    <name type="synonym">Meligethes aeneus</name>
    <dbReference type="NCBI Taxonomy" id="1431903"/>
    <lineage>
        <taxon>Eukaryota</taxon>
        <taxon>Metazoa</taxon>
        <taxon>Ecdysozoa</taxon>
        <taxon>Arthropoda</taxon>
        <taxon>Hexapoda</taxon>
        <taxon>Insecta</taxon>
        <taxon>Pterygota</taxon>
        <taxon>Neoptera</taxon>
        <taxon>Endopterygota</taxon>
        <taxon>Coleoptera</taxon>
        <taxon>Polyphaga</taxon>
        <taxon>Cucujiformia</taxon>
        <taxon>Nitidulidae</taxon>
        <taxon>Meligethinae</taxon>
        <taxon>Brassicogethes</taxon>
    </lineage>
</organism>
<keyword evidence="3" id="KW-0677">Repeat</keyword>
<evidence type="ECO:0000256" key="6">
    <source>
        <dbReference type="ARBA" id="ARBA00023273"/>
    </source>
</evidence>
<dbReference type="InterPro" id="IPR011990">
    <property type="entry name" value="TPR-like_helical_dom_sf"/>
</dbReference>
<keyword evidence="6" id="KW-0966">Cell projection</keyword>
<dbReference type="FunFam" id="1.25.40.470:FF:000015">
    <property type="entry name" value="Intraflagellar transport particle protein 140"/>
    <property type="match status" value="1"/>
</dbReference>
<comment type="subcellular location">
    <subcellularLocation>
        <location evidence="1">Cell projection</location>
        <location evidence="1">Cilium</location>
    </subcellularLocation>
</comment>
<sequence length="1479" mass="165906">MTLYFEYPVIFPETGSVSVNGLWHPNEPLLAVASFSQDRGGFVTIFDELGESIKNVTFPVHRSYQVTSLAWHPEKTVLACGWENGELKIWDGMEKEFVNIAGLHKSPVILLEFSEKGSRLVSCDTSGSIVGWKVDVKGQLNTAFHLDLKEQITHLTFRLTVKNHPDYDVDTLAKAAVNGDETALDMFSNWRPKTTARKFRVQDGSDNLCFYIATQVGSIYYVNHSGSCAEVLNTEGIPLTYVVYHPKKDALIVMMEGLTIGHFTVDYQGHLQEIAKVKLSGRVQNRSVGSQGLIWTFDSSLAILTGDLTVRIWDIETNDNYVLPTSLKLYATEEKPTLNESFTCIAYCAMNQTLCAGTNTGKVYFWTRKIFDVESDSPEDQWELNNVNGISGTVKQIMWGSMLLRQPLLSLNCVTTVFIMKEQSISTCFSDKIWAVQKTASQILMESQSGNHLLKLENQVTDMATTNDCIAFTNGRNVVMYDITWKHGDNKYDINSKLSKESNDESNFTVKHLTTFKFDNEGISMYDKLVVALTQKGVLVRPHNGSGVTTITSTSMEGEPIGMDVTGKHLTIFTIEGFLKIYDLSEGAPKLLTPVKNLVDSVEDFGEVIQAKTNSDGSKVAMTIAGTNLIPDGKLYIWDIERDHLTWFDFKSKSTNYGDEDTEDKSGFEEICFNRIPLSLNWDAGDCRLLVCDAKKLKTREKKNGFPKVGRSISNAGVQKTLKDEDHILITMFVSPDNAIKMHDVKPIDPESRLISVATPFIATLQKLSIVREVMGDFIGLESCDGVTKTAVLDFSYNLSLGNMDAAFKAIKLVQSSGVWNSLARMCVKTRRLDVAGVCLGHMGNAQAARALRLAISDDSLPLEAKVAVLAVHLGMLDEAEQLYAQCGRYDLLNRLLRSRNKMDAAHAIAESKDRIHLRNTEYTWAKILEQNGDIKEAIARFEKANTHKHDVPRMLIEQPLLLQAYMAKTKDPDILKWWGQYIESQGDMTSALKIYAGAGDVYSQVRVLCFLGDETRAAELARSNSDKAAFYHMARYYETVGNCEDAVYFFTKATAYGNAVRLCKENNMSDELWNLGFIVSQRDKMECARYFEEANDLAKAVVLYHRAGKLHKALDLAFKTQQYDILQQIATDLDASSDPALVQKCAEYFVTNEQFDKAVDLLAIAKKYTEAITLCLKHNVQLTEDLSEKLTPDKDVVDENTRVKVLEKLAESLMQQGNYHLATKKFTQSGDKVRAMKALLKSGDTEKIVFFAGISRQREIYIMAANYLQSLDWQNKPDILRNIIAFYSKGKALDLLANFYVACAQVEIDEFQNYEKAFGALTEASRCLGKVQTPKDSLQHQRATDIVQQRLTSVKRFVDIRRLFERGDLHTGMLQSRQLLDSGGKDLEDSVRRGDIYSLMIQQCVKAGKFDEAKELIMQLKHYLSETGNNSLTYYVGKDVVETLAKGIGVPVNYFLPVSAKSPNNEDVDDGEEILEET</sequence>
<dbReference type="GO" id="GO:0030991">
    <property type="term" value="C:intraciliary transport particle A"/>
    <property type="evidence" value="ECO:0007669"/>
    <property type="project" value="TreeGrafter"/>
</dbReference>
<dbReference type="SUPFAM" id="SSF50978">
    <property type="entry name" value="WD40 repeat-like"/>
    <property type="match status" value="2"/>
</dbReference>
<dbReference type="Pfam" id="PF24762">
    <property type="entry name" value="TPR_IF140-IFT172"/>
    <property type="match status" value="1"/>
</dbReference>
<dbReference type="InterPro" id="IPR056155">
    <property type="entry name" value="Beta-prop_IFT140_2nd"/>
</dbReference>
<evidence type="ECO:0000259" key="9">
    <source>
        <dbReference type="Pfam" id="PF23385"/>
    </source>
</evidence>
<evidence type="ECO:0000256" key="7">
    <source>
        <dbReference type="PROSITE-ProRule" id="PRU00221"/>
    </source>
</evidence>
<evidence type="ECO:0000256" key="5">
    <source>
        <dbReference type="ARBA" id="ARBA00023069"/>
    </source>
</evidence>
<feature type="domain" description="IFT140 second beta-propeller" evidence="9">
    <location>
        <begin position="432"/>
        <end position="767"/>
    </location>
</feature>
<feature type="domain" description="IF140 C-terminal TPR" evidence="10">
    <location>
        <begin position="1295"/>
        <end position="1421"/>
    </location>
</feature>
<dbReference type="Gene3D" id="1.25.40.470">
    <property type="match status" value="2"/>
</dbReference>
<feature type="repeat" description="WD" evidence="7">
    <location>
        <begin position="66"/>
        <end position="91"/>
    </location>
</feature>
<protein>
    <recommendedName>
        <fullName evidence="14">Intraflagellar transport protein 140 homolog</fullName>
    </recommendedName>
</protein>
<dbReference type="Pfam" id="PF23383">
    <property type="entry name" value="Beta-prop_IFT140_1st"/>
    <property type="match status" value="1"/>
</dbReference>
<dbReference type="InterPro" id="IPR036322">
    <property type="entry name" value="WD40_repeat_dom_sf"/>
</dbReference>
<dbReference type="InterPro" id="IPR056168">
    <property type="entry name" value="TPR_IF140/IFT172/WDR19"/>
</dbReference>
<gene>
    <name evidence="12" type="ORF">MELIAE_LOCUS12508</name>
</gene>
<evidence type="ECO:0000313" key="12">
    <source>
        <dbReference type="EMBL" id="CAH0563779.1"/>
    </source>
</evidence>
<dbReference type="InterPro" id="IPR056154">
    <property type="entry name" value="Beta-prop_IFT140_1st"/>
</dbReference>
<dbReference type="GO" id="GO:0005930">
    <property type="term" value="C:axoneme"/>
    <property type="evidence" value="ECO:0007669"/>
    <property type="project" value="TreeGrafter"/>
</dbReference>
<dbReference type="SMART" id="SM00320">
    <property type="entry name" value="WD40"/>
    <property type="match status" value="4"/>
</dbReference>
<evidence type="ECO:0000256" key="3">
    <source>
        <dbReference type="ARBA" id="ARBA00022737"/>
    </source>
</evidence>
<dbReference type="FunFam" id="1.25.40.470:FF:000018">
    <property type="entry name" value="Reduced mechanoreceptor potential A"/>
    <property type="match status" value="1"/>
</dbReference>
<evidence type="ECO:0000259" key="10">
    <source>
        <dbReference type="Pfam" id="PF24760"/>
    </source>
</evidence>
<evidence type="ECO:0000256" key="4">
    <source>
        <dbReference type="ARBA" id="ARBA00022803"/>
    </source>
</evidence>
<evidence type="ECO:0000256" key="2">
    <source>
        <dbReference type="ARBA" id="ARBA00022574"/>
    </source>
</evidence>
<dbReference type="GO" id="GO:0036064">
    <property type="term" value="C:ciliary basal body"/>
    <property type="evidence" value="ECO:0007669"/>
    <property type="project" value="TreeGrafter"/>
</dbReference>
<dbReference type="OrthoDB" id="10258787at2759"/>
<dbReference type="PANTHER" id="PTHR15722:SF7">
    <property type="entry name" value="INTRAFLAGELLAR TRANSPORT PROTEIN 140 HOMOLOG"/>
    <property type="match status" value="1"/>
</dbReference>
<dbReference type="InterPro" id="IPR056156">
    <property type="entry name" value="TPR_IF140_C"/>
</dbReference>
<keyword evidence="13" id="KW-1185">Reference proteome</keyword>
<proteinExistence type="predicted"/>
<dbReference type="InterPro" id="IPR001680">
    <property type="entry name" value="WD40_rpt"/>
</dbReference>
<evidence type="ECO:0000313" key="13">
    <source>
        <dbReference type="Proteomes" id="UP001154078"/>
    </source>
</evidence>
<reference evidence="12" key="1">
    <citation type="submission" date="2021-12" db="EMBL/GenBank/DDBJ databases">
        <authorList>
            <person name="King R."/>
        </authorList>
    </citation>
    <scope>NUCLEOTIDE SEQUENCE</scope>
</reference>
<accession>A0A9P0FMT8</accession>
<name>A0A9P0FMT8_BRAAE</name>
<dbReference type="PROSITE" id="PS50082">
    <property type="entry name" value="WD_REPEATS_2"/>
    <property type="match status" value="1"/>
</dbReference>
<feature type="domain" description="IF140/IFT172/WDR19 TPR" evidence="11">
    <location>
        <begin position="802"/>
        <end position="1287"/>
    </location>
</feature>
<keyword evidence="4" id="KW-0802">TPR repeat</keyword>
<evidence type="ECO:0008006" key="14">
    <source>
        <dbReference type="Google" id="ProtNLM"/>
    </source>
</evidence>
<dbReference type="SUPFAM" id="SSF48452">
    <property type="entry name" value="TPR-like"/>
    <property type="match status" value="2"/>
</dbReference>
<keyword evidence="5" id="KW-0969">Cilium</keyword>
<feature type="domain" description="IFT140 first beta-propeller" evidence="8">
    <location>
        <begin position="3"/>
        <end position="423"/>
    </location>
</feature>
<evidence type="ECO:0000256" key="1">
    <source>
        <dbReference type="ARBA" id="ARBA00004138"/>
    </source>
</evidence>
<dbReference type="Pfam" id="PF24760">
    <property type="entry name" value="TPR_IF140_C"/>
    <property type="match status" value="1"/>
</dbReference>
<keyword evidence="2 7" id="KW-0853">WD repeat</keyword>
<dbReference type="PANTHER" id="PTHR15722">
    <property type="entry name" value="IFT140/172-RELATED"/>
    <property type="match status" value="1"/>
</dbReference>
<evidence type="ECO:0000259" key="8">
    <source>
        <dbReference type="Pfam" id="PF23383"/>
    </source>
</evidence>
<dbReference type="Pfam" id="PF23385">
    <property type="entry name" value="Beta-prop_IFT140_2nd"/>
    <property type="match status" value="1"/>
</dbReference>